<evidence type="ECO:0000256" key="13">
    <source>
        <dbReference type="ARBA" id="ARBA00063107"/>
    </source>
</evidence>
<evidence type="ECO:0000313" key="19">
    <source>
        <dbReference type="Proteomes" id="UP000324705"/>
    </source>
</evidence>
<dbReference type="Gene3D" id="3.40.50.10190">
    <property type="entry name" value="BRCT domain"/>
    <property type="match status" value="1"/>
</dbReference>
<feature type="region of interest" description="Disordered" evidence="15">
    <location>
        <begin position="104"/>
        <end position="166"/>
    </location>
</feature>
<feature type="compositionally biased region" description="Acidic residues" evidence="15">
    <location>
        <begin position="123"/>
        <end position="133"/>
    </location>
</feature>
<dbReference type="CDD" id="cd07521">
    <property type="entry name" value="HAD_FCP1-like"/>
    <property type="match status" value="1"/>
</dbReference>
<dbReference type="PANTHER" id="PTHR23081:SF35">
    <property type="entry name" value="RNA POLYMERASE II C-TERMINAL DOMAIN PHOSPHATASE-LIKE"/>
    <property type="match status" value="1"/>
</dbReference>
<evidence type="ECO:0000256" key="4">
    <source>
        <dbReference type="ARBA" id="ARBA00022491"/>
    </source>
</evidence>
<dbReference type="AlphaFoldDB" id="A0A9R0UZV0"/>
<evidence type="ECO:0000313" key="18">
    <source>
        <dbReference type="EMBL" id="VAH07029.1"/>
    </source>
</evidence>
<comment type="function">
    <text evidence="14">This promotes the activity of RNA polymerase II.</text>
</comment>
<dbReference type="GO" id="GO:0003723">
    <property type="term" value="F:RNA binding"/>
    <property type="evidence" value="ECO:0007669"/>
    <property type="project" value="UniProtKB-KW"/>
</dbReference>
<comment type="subunit">
    <text evidence="13">Interacts with RAP74.</text>
</comment>
<reference evidence="18 19" key="1">
    <citation type="submission" date="2017-09" db="EMBL/GenBank/DDBJ databases">
        <authorList>
            <consortium name="International Durum Wheat Genome Sequencing Consortium (IDWGSC)"/>
            <person name="Milanesi L."/>
        </authorList>
    </citation>
    <scope>NUCLEOTIDE SEQUENCE [LARGE SCALE GENOMIC DNA]</scope>
    <source>
        <strain evidence="19">cv. Svevo</strain>
    </source>
</reference>
<dbReference type="InterPro" id="IPR004274">
    <property type="entry name" value="FCP1_dom"/>
</dbReference>
<dbReference type="PROSITE" id="PS50969">
    <property type="entry name" value="FCP1"/>
    <property type="match status" value="1"/>
</dbReference>
<keyword evidence="19" id="KW-1185">Reference proteome</keyword>
<accession>A0A9R0UZV0</accession>
<evidence type="ECO:0000256" key="7">
    <source>
        <dbReference type="ARBA" id="ARBA00022884"/>
    </source>
</evidence>
<dbReference type="Pfam" id="PF03031">
    <property type="entry name" value="NIF"/>
    <property type="match status" value="1"/>
</dbReference>
<feature type="compositionally biased region" description="Basic and acidic residues" evidence="15">
    <location>
        <begin position="541"/>
        <end position="555"/>
    </location>
</feature>
<dbReference type="PANTHER" id="PTHR23081">
    <property type="entry name" value="RNA POLYMERASE II CTD PHOSPHATASE"/>
    <property type="match status" value="1"/>
</dbReference>
<dbReference type="InterPro" id="IPR001357">
    <property type="entry name" value="BRCT_dom"/>
</dbReference>
<dbReference type="FunFam" id="3.40.50.1000:FF:000125">
    <property type="entry name" value="RNA polymerase II C-terminal domain phosphatase-like 4"/>
    <property type="match status" value="1"/>
</dbReference>
<dbReference type="InterPro" id="IPR023214">
    <property type="entry name" value="HAD_sf"/>
</dbReference>
<dbReference type="InterPro" id="IPR036420">
    <property type="entry name" value="BRCT_dom_sf"/>
</dbReference>
<keyword evidence="6 14" id="KW-0378">Hydrolase</keyword>
<organism evidence="18 19">
    <name type="scientific">Triticum turgidum subsp. durum</name>
    <name type="common">Durum wheat</name>
    <name type="synonym">Triticum durum</name>
    <dbReference type="NCBI Taxonomy" id="4567"/>
    <lineage>
        <taxon>Eukaryota</taxon>
        <taxon>Viridiplantae</taxon>
        <taxon>Streptophyta</taxon>
        <taxon>Embryophyta</taxon>
        <taxon>Tracheophyta</taxon>
        <taxon>Spermatophyta</taxon>
        <taxon>Magnoliopsida</taxon>
        <taxon>Liliopsida</taxon>
        <taxon>Poales</taxon>
        <taxon>Poaceae</taxon>
        <taxon>BOP clade</taxon>
        <taxon>Pooideae</taxon>
        <taxon>Triticodae</taxon>
        <taxon>Triticeae</taxon>
        <taxon>Triticinae</taxon>
        <taxon>Triticum</taxon>
    </lineage>
</organism>
<keyword evidence="8" id="KW-0805">Transcription regulation</keyword>
<dbReference type="GO" id="GO:0005634">
    <property type="term" value="C:nucleus"/>
    <property type="evidence" value="ECO:0007669"/>
    <property type="project" value="UniProtKB-SubCell"/>
</dbReference>
<feature type="domain" description="BRCT" evidence="16">
    <location>
        <begin position="445"/>
        <end position="537"/>
    </location>
</feature>
<evidence type="ECO:0000256" key="2">
    <source>
        <dbReference type="ARBA" id="ARBA00001946"/>
    </source>
</evidence>
<comment type="catalytic activity">
    <reaction evidence="12 14">
        <text>O-phospho-L-threonyl-[protein] + H2O = L-threonyl-[protein] + phosphate</text>
        <dbReference type="Rhea" id="RHEA:47004"/>
        <dbReference type="Rhea" id="RHEA-COMP:11060"/>
        <dbReference type="Rhea" id="RHEA-COMP:11605"/>
        <dbReference type="ChEBI" id="CHEBI:15377"/>
        <dbReference type="ChEBI" id="CHEBI:30013"/>
        <dbReference type="ChEBI" id="CHEBI:43474"/>
        <dbReference type="ChEBI" id="CHEBI:61977"/>
        <dbReference type="EC" id="3.1.3.16"/>
    </reaction>
</comment>
<dbReference type="Gene3D" id="3.40.50.1000">
    <property type="entry name" value="HAD superfamily/HAD-like"/>
    <property type="match status" value="1"/>
</dbReference>
<feature type="domain" description="FCP1 homology" evidence="17">
    <location>
        <begin position="231"/>
        <end position="403"/>
    </location>
</feature>
<keyword evidence="4" id="KW-0678">Repressor</keyword>
<evidence type="ECO:0000256" key="12">
    <source>
        <dbReference type="ARBA" id="ARBA00048336"/>
    </source>
</evidence>
<keyword evidence="9" id="KW-0804">Transcription</keyword>
<feature type="compositionally biased region" description="Polar residues" evidence="15">
    <location>
        <begin position="1"/>
        <end position="19"/>
    </location>
</feature>
<gene>
    <name evidence="18" type="ORF">TRITD_1Av1G156860</name>
</gene>
<dbReference type="GO" id="GO:0009651">
    <property type="term" value="P:response to salt stress"/>
    <property type="evidence" value="ECO:0007669"/>
    <property type="project" value="UniProtKB-ARBA"/>
</dbReference>
<dbReference type="EMBL" id="LT934111">
    <property type="protein sequence ID" value="VAH07029.1"/>
    <property type="molecule type" value="Genomic_DNA"/>
</dbReference>
<dbReference type="NCBIfam" id="TIGR02250">
    <property type="entry name" value="FCP1_euk"/>
    <property type="match status" value="1"/>
</dbReference>
<proteinExistence type="predicted"/>
<comment type="cofactor">
    <cofactor evidence="2">
        <name>Mg(2+)</name>
        <dbReference type="ChEBI" id="CHEBI:18420"/>
    </cofactor>
</comment>
<dbReference type="GO" id="GO:0008420">
    <property type="term" value="F:RNA polymerase II CTD heptapeptide repeat phosphatase activity"/>
    <property type="evidence" value="ECO:0007669"/>
    <property type="project" value="UniProtKB-UniRule"/>
</dbReference>
<evidence type="ECO:0000256" key="3">
    <source>
        <dbReference type="ARBA" id="ARBA00004123"/>
    </source>
</evidence>
<dbReference type="Proteomes" id="UP000324705">
    <property type="component" value="Chromosome 1A"/>
</dbReference>
<dbReference type="Pfam" id="PF00533">
    <property type="entry name" value="BRCT"/>
    <property type="match status" value="1"/>
</dbReference>
<name>A0A9R0UZV0_TRITD</name>
<dbReference type="SUPFAM" id="SSF56784">
    <property type="entry name" value="HAD-like"/>
    <property type="match status" value="1"/>
</dbReference>
<dbReference type="InterPro" id="IPR036412">
    <property type="entry name" value="HAD-like_sf"/>
</dbReference>
<protein>
    <recommendedName>
        <fullName evidence="14">RNA polymerase II C-terminal domain phosphatase-like</fullName>
        <ecNumber evidence="14">3.1.3.16</ecNumber>
    </recommendedName>
</protein>
<evidence type="ECO:0000256" key="6">
    <source>
        <dbReference type="ARBA" id="ARBA00022801"/>
    </source>
</evidence>
<sequence>MKPTCSPASPQCRASNLNQAYGPGPSPNRRSTAAALPCAATPYFQVLLPSPKSHPPKLLPPYPRRPHIAASIMSVAAESPSPSVSSLSEGDDFADILDAELELASSADPASRGEPPGSPSHDEAEEEEEDLAVELDAVGQGSHKRCRVEEQHQDQGTATRSGEDAIGSVKDAQIKTCPPHTGFIGGLCFTCGKNQDEEDFTGVPFGYISEGLWLSTSERDRLRGSEVKNLLRERKLVLILDLDHTLINSTRLHDISAAEMDLGIQSAASNNDPNISLFTLQGMHMLTKLRPFVRKFLEEASNMFEMYIYTMGVKAYAIEIAKLLDPANVYFDSKVISNSDCTQQHQKGLDVVPGADSLAVVLDDTEYVWQKHKENLILMERYHYFAASCRRSGQSLSELMQDERESDGALATILDVLKRIHTIFFDLGVETALSSRDVRPVIKRVRQEVLQGCKLVFSRVFPSDCRPQHQIMWKMAEQLGAVCCSEVDPSVTHVVAVHAGTEKARWAVKHKKFLLHPRWIEACNYRWHRQPEEDFPVPGLKEGKGKEKVAENAHL</sequence>
<evidence type="ECO:0000256" key="9">
    <source>
        <dbReference type="ARBA" id="ARBA00023163"/>
    </source>
</evidence>
<dbReference type="SMART" id="SM00577">
    <property type="entry name" value="CPDc"/>
    <property type="match status" value="1"/>
</dbReference>
<dbReference type="CDD" id="cd17729">
    <property type="entry name" value="BRCT_CTDP1"/>
    <property type="match status" value="1"/>
</dbReference>
<dbReference type="SMART" id="SM00292">
    <property type="entry name" value="BRCT"/>
    <property type="match status" value="1"/>
</dbReference>
<evidence type="ECO:0000256" key="14">
    <source>
        <dbReference type="RuleBase" id="RU366066"/>
    </source>
</evidence>
<comment type="cofactor">
    <cofactor evidence="1">
        <name>Mn(2+)</name>
        <dbReference type="ChEBI" id="CHEBI:29035"/>
    </cofactor>
</comment>
<comment type="catalytic activity">
    <reaction evidence="11 14">
        <text>O-phospho-L-seryl-[protein] + H2O = L-seryl-[protein] + phosphate</text>
        <dbReference type="Rhea" id="RHEA:20629"/>
        <dbReference type="Rhea" id="RHEA-COMP:9863"/>
        <dbReference type="Rhea" id="RHEA-COMP:11604"/>
        <dbReference type="ChEBI" id="CHEBI:15377"/>
        <dbReference type="ChEBI" id="CHEBI:29999"/>
        <dbReference type="ChEBI" id="CHEBI:43474"/>
        <dbReference type="ChEBI" id="CHEBI:83421"/>
        <dbReference type="EC" id="3.1.3.16"/>
    </reaction>
</comment>
<dbReference type="SUPFAM" id="SSF52113">
    <property type="entry name" value="BRCT domain"/>
    <property type="match status" value="1"/>
</dbReference>
<dbReference type="EC" id="3.1.3.16" evidence="14"/>
<evidence type="ECO:0000259" key="17">
    <source>
        <dbReference type="PROSITE" id="PS50969"/>
    </source>
</evidence>
<evidence type="ECO:0000259" key="16">
    <source>
        <dbReference type="PROSITE" id="PS50172"/>
    </source>
</evidence>
<comment type="subcellular location">
    <subcellularLocation>
        <location evidence="3 14">Nucleus</location>
    </subcellularLocation>
</comment>
<dbReference type="Gramene" id="TRITD1Av1G156860.7">
    <property type="protein sequence ID" value="TRITD1Av1G156860.7"/>
    <property type="gene ID" value="TRITD1Av1G156860"/>
</dbReference>
<dbReference type="GO" id="GO:0046872">
    <property type="term" value="F:metal ion binding"/>
    <property type="evidence" value="ECO:0007669"/>
    <property type="project" value="UniProtKB-KW"/>
</dbReference>
<evidence type="ECO:0000256" key="8">
    <source>
        <dbReference type="ARBA" id="ARBA00023015"/>
    </source>
</evidence>
<evidence type="ECO:0000256" key="1">
    <source>
        <dbReference type="ARBA" id="ARBA00001936"/>
    </source>
</evidence>
<evidence type="ECO:0000256" key="11">
    <source>
        <dbReference type="ARBA" id="ARBA00047761"/>
    </source>
</evidence>
<feature type="region of interest" description="Disordered" evidence="15">
    <location>
        <begin position="536"/>
        <end position="555"/>
    </location>
</feature>
<keyword evidence="5" id="KW-0479">Metal-binding</keyword>
<evidence type="ECO:0000256" key="10">
    <source>
        <dbReference type="ARBA" id="ARBA00023242"/>
    </source>
</evidence>
<keyword evidence="10 14" id="KW-0539">Nucleus</keyword>
<evidence type="ECO:0000256" key="15">
    <source>
        <dbReference type="SAM" id="MobiDB-lite"/>
    </source>
</evidence>
<feature type="region of interest" description="Disordered" evidence="15">
    <location>
        <begin position="1"/>
        <end position="32"/>
    </location>
</feature>
<dbReference type="PROSITE" id="PS50172">
    <property type="entry name" value="BRCT"/>
    <property type="match status" value="1"/>
</dbReference>
<keyword evidence="7" id="KW-0694">RNA-binding</keyword>
<dbReference type="InterPro" id="IPR011947">
    <property type="entry name" value="FCP1_euk"/>
</dbReference>
<dbReference type="FunFam" id="3.40.50.10190:FF:000014">
    <property type="entry name" value="RNA polymerase II C-terminal domain phosphatase-like 3"/>
    <property type="match status" value="1"/>
</dbReference>
<dbReference type="InterPro" id="IPR039189">
    <property type="entry name" value="Fcp1"/>
</dbReference>
<evidence type="ECO:0000256" key="5">
    <source>
        <dbReference type="ARBA" id="ARBA00022723"/>
    </source>
</evidence>